<organism evidence="4 5">
    <name type="scientific">Pedobacter psychrophilus</name>
    <dbReference type="NCBI Taxonomy" id="1826909"/>
    <lineage>
        <taxon>Bacteria</taxon>
        <taxon>Pseudomonadati</taxon>
        <taxon>Bacteroidota</taxon>
        <taxon>Sphingobacteriia</taxon>
        <taxon>Sphingobacteriales</taxon>
        <taxon>Sphingobacteriaceae</taxon>
        <taxon>Pedobacter</taxon>
    </lineage>
</organism>
<feature type="binding site" evidence="3">
    <location>
        <position position="46"/>
    </location>
    <ligand>
        <name>a divalent metal cation</name>
        <dbReference type="ChEBI" id="CHEBI:60240"/>
    </ligand>
</feature>
<evidence type="ECO:0000256" key="1">
    <source>
        <dbReference type="ARBA" id="ARBA00008635"/>
    </source>
</evidence>
<evidence type="ECO:0000313" key="4">
    <source>
        <dbReference type="EMBL" id="OAQ42168.1"/>
    </source>
</evidence>
<comment type="similarity">
    <text evidence="1">Belongs to the DinB family.</text>
</comment>
<dbReference type="EMBL" id="LWHJ01000011">
    <property type="protein sequence ID" value="OAQ42168.1"/>
    <property type="molecule type" value="Genomic_DNA"/>
</dbReference>
<gene>
    <name evidence="4" type="ORF">A5893_03365</name>
</gene>
<reference evidence="4 5" key="1">
    <citation type="submission" date="2016-04" db="EMBL/GenBank/DDBJ databases">
        <authorList>
            <person name="Evans L.H."/>
            <person name="Alamgir A."/>
            <person name="Owens N."/>
            <person name="Weber N.D."/>
            <person name="Virtaneva K."/>
            <person name="Barbian K."/>
            <person name="Babar A."/>
            <person name="Rosenke K."/>
        </authorList>
    </citation>
    <scope>NUCLEOTIDE SEQUENCE [LARGE SCALE GENOMIC DNA]</scope>
    <source>
        <strain evidence="4 5">CCM 8644</strain>
    </source>
</reference>
<dbReference type="Proteomes" id="UP000078459">
    <property type="component" value="Unassembled WGS sequence"/>
</dbReference>
<name>A0A179DMQ4_9SPHI</name>
<accession>A0A179DMQ4</accession>
<comment type="caution">
    <text evidence="4">The sequence shown here is derived from an EMBL/GenBank/DDBJ whole genome shotgun (WGS) entry which is preliminary data.</text>
</comment>
<dbReference type="AlphaFoldDB" id="A0A179DMQ4"/>
<keyword evidence="5" id="KW-1185">Reference proteome</keyword>
<feature type="binding site" evidence="3">
    <location>
        <position position="137"/>
    </location>
    <ligand>
        <name>a divalent metal cation</name>
        <dbReference type="ChEBI" id="CHEBI:60240"/>
    </ligand>
</feature>
<evidence type="ECO:0000256" key="2">
    <source>
        <dbReference type="ARBA" id="ARBA00022723"/>
    </source>
</evidence>
<dbReference type="GO" id="GO:0046872">
    <property type="term" value="F:metal ion binding"/>
    <property type="evidence" value="ECO:0007669"/>
    <property type="project" value="UniProtKB-KW"/>
</dbReference>
<sequence length="163" mass="18346">MLAAIIIKELKEEIATSSKMLAIVPADKLDWQPHPKSMSLGKLAGHIAEIHGWFKFCIDVEEVDFGLQPWETPKATDGAGFANIAKAFSEDSLKSLSETDDDTYLNKRWVMKYHGQLIMDFSKYEAIRHCMSQLIHHRAQLGVFLRLLDIPIPGSYGPSADEM</sequence>
<dbReference type="RefSeq" id="WP_068821197.1">
    <property type="nucleotide sequence ID" value="NZ_LWHJ01000011.1"/>
</dbReference>
<evidence type="ECO:0000256" key="3">
    <source>
        <dbReference type="PIRSR" id="PIRSR607837-1"/>
    </source>
</evidence>
<keyword evidence="2 3" id="KW-0479">Metal-binding</keyword>
<dbReference type="Pfam" id="PF05163">
    <property type="entry name" value="DinB"/>
    <property type="match status" value="1"/>
</dbReference>
<dbReference type="Gene3D" id="1.20.120.450">
    <property type="entry name" value="dinb family like domain"/>
    <property type="match status" value="1"/>
</dbReference>
<dbReference type="InterPro" id="IPR034660">
    <property type="entry name" value="DinB/YfiT-like"/>
</dbReference>
<evidence type="ECO:0000313" key="5">
    <source>
        <dbReference type="Proteomes" id="UP000078459"/>
    </source>
</evidence>
<proteinExistence type="inferred from homology"/>
<reference evidence="4 5" key="2">
    <citation type="submission" date="2016-06" db="EMBL/GenBank/DDBJ databases">
        <title>Pedobacter psychrophilus sp. nov., isolated from Antarctic fragmentary rock.</title>
        <authorList>
            <person name="Svec P."/>
        </authorList>
    </citation>
    <scope>NUCLEOTIDE SEQUENCE [LARGE SCALE GENOMIC DNA]</scope>
    <source>
        <strain evidence="4 5">CCM 8644</strain>
    </source>
</reference>
<dbReference type="SUPFAM" id="SSF109854">
    <property type="entry name" value="DinB/YfiT-like putative metalloenzymes"/>
    <property type="match status" value="1"/>
</dbReference>
<dbReference type="STRING" id="1826909.A5893_03365"/>
<protein>
    <recommendedName>
        <fullName evidence="6">Damage-inducible protein DinB</fullName>
    </recommendedName>
</protein>
<dbReference type="InterPro" id="IPR007837">
    <property type="entry name" value="DinB"/>
</dbReference>
<evidence type="ECO:0008006" key="6">
    <source>
        <dbReference type="Google" id="ProtNLM"/>
    </source>
</evidence>